<dbReference type="PANTHER" id="PTHR11216">
    <property type="entry name" value="EH DOMAIN"/>
    <property type="match status" value="1"/>
</dbReference>
<dbReference type="Proteomes" id="UP000233180">
    <property type="component" value="Unassembled WGS sequence"/>
</dbReference>
<dbReference type="SUPFAM" id="SSF52540">
    <property type="entry name" value="P-loop containing nucleoside triphosphate hydrolases"/>
    <property type="match status" value="1"/>
</dbReference>
<dbReference type="GO" id="GO:0006897">
    <property type="term" value="P:endocytosis"/>
    <property type="evidence" value="ECO:0007669"/>
    <property type="project" value="TreeGrafter"/>
</dbReference>
<keyword evidence="9" id="KW-0067">ATP-binding</keyword>
<accession>A0AAJ7DQT0</accession>
<dbReference type="InterPro" id="IPR011992">
    <property type="entry name" value="EF-hand-dom_pair"/>
</dbReference>
<comment type="subcellular location">
    <subcellularLocation>
        <location evidence="2">Cell membrane</location>
        <topology evidence="2">Peripheral membrane protein</topology>
        <orientation evidence="2">Cytoplasmic side</orientation>
    </subcellularLocation>
    <subcellularLocation>
        <location evidence="1">Endosome membrane</location>
        <topology evidence="1">Peripheral membrane protein</topology>
        <orientation evidence="1">Cytoplasmic side</orientation>
    </subcellularLocation>
</comment>
<dbReference type="CDD" id="cd00052">
    <property type="entry name" value="EH"/>
    <property type="match status" value="1"/>
</dbReference>
<dbReference type="RefSeq" id="XP_017709704.1">
    <property type="nucleotide sequence ID" value="XM_017854215.1"/>
</dbReference>
<evidence type="ECO:0000256" key="7">
    <source>
        <dbReference type="ARBA" id="ARBA00022753"/>
    </source>
</evidence>
<feature type="domain" description="Dynamin-type G" evidence="13">
    <location>
        <begin position="55"/>
        <end position="286"/>
    </location>
</feature>
<reference evidence="14" key="2">
    <citation type="submission" date="2025-08" db="UniProtKB">
        <authorList>
            <consortium name="Ensembl"/>
        </authorList>
    </citation>
    <scope>IDENTIFICATION</scope>
</reference>
<dbReference type="CTD" id="30845"/>
<dbReference type="GO" id="GO:0055117">
    <property type="term" value="P:regulation of cardiac muscle contraction"/>
    <property type="evidence" value="ECO:0007669"/>
    <property type="project" value="Ensembl"/>
</dbReference>
<dbReference type="PROSITE" id="PS51718">
    <property type="entry name" value="G_DYNAMIN_2"/>
    <property type="match status" value="1"/>
</dbReference>
<keyword evidence="5" id="KW-0479">Metal-binding</keyword>
<dbReference type="SUPFAM" id="SSF47473">
    <property type="entry name" value="EF-hand"/>
    <property type="match status" value="1"/>
</dbReference>
<gene>
    <name evidence="14" type="primary">EHD3</name>
</gene>
<dbReference type="GO" id="GO:0086036">
    <property type="term" value="P:regulation of cardiac muscle cell membrane potential"/>
    <property type="evidence" value="ECO:0007669"/>
    <property type="project" value="Ensembl"/>
</dbReference>
<feature type="domain" description="EH" evidence="11">
    <location>
        <begin position="444"/>
        <end position="532"/>
    </location>
</feature>
<dbReference type="FunFam" id="1.10.238.10:FF:000038">
    <property type="entry name" value="EH domain-containing protein 3"/>
    <property type="match status" value="1"/>
</dbReference>
<keyword evidence="15" id="KW-1185">Reference proteome</keyword>
<dbReference type="KEGG" id="rbb:108516629"/>
<dbReference type="InterPro" id="IPR040990">
    <property type="entry name" value="DUF5600"/>
</dbReference>
<evidence type="ECO:0000259" key="13">
    <source>
        <dbReference type="PROSITE" id="PS51718"/>
    </source>
</evidence>
<evidence type="ECO:0000259" key="12">
    <source>
        <dbReference type="PROSITE" id="PS50222"/>
    </source>
</evidence>
<dbReference type="InterPro" id="IPR000261">
    <property type="entry name" value="EH_dom"/>
</dbReference>
<dbReference type="GeneTree" id="ENSGT00940000159274"/>
<dbReference type="Pfam" id="PF18150">
    <property type="entry name" value="DUF5600"/>
    <property type="match status" value="1"/>
</dbReference>
<dbReference type="GeneID" id="108516629"/>
<dbReference type="PROSITE" id="PS00018">
    <property type="entry name" value="EF_HAND_1"/>
    <property type="match status" value="1"/>
</dbReference>
<protein>
    <submittedName>
        <fullName evidence="14">EH domain containing 3</fullName>
    </submittedName>
</protein>
<evidence type="ECO:0000313" key="14">
    <source>
        <dbReference type="Ensembl" id="ENSRBIP00000019780.1"/>
    </source>
</evidence>
<evidence type="ECO:0000313" key="15">
    <source>
        <dbReference type="Proteomes" id="UP000233180"/>
    </source>
</evidence>
<dbReference type="GO" id="GO:0060271">
    <property type="term" value="P:cilium assembly"/>
    <property type="evidence" value="ECO:0007669"/>
    <property type="project" value="Ensembl"/>
</dbReference>
<dbReference type="GO" id="GO:0032456">
    <property type="term" value="P:endocytic recycling"/>
    <property type="evidence" value="ECO:0007669"/>
    <property type="project" value="Ensembl"/>
</dbReference>
<keyword evidence="3" id="KW-1003">Cell membrane</keyword>
<keyword evidence="7" id="KW-0967">Endosome</keyword>
<dbReference type="AlphaFoldDB" id="A0A2K6L8A9"/>
<dbReference type="GO" id="GO:0072659">
    <property type="term" value="P:protein localization to plasma membrane"/>
    <property type="evidence" value="ECO:0007669"/>
    <property type="project" value="Ensembl"/>
</dbReference>
<dbReference type="PANTHER" id="PTHR11216:SF67">
    <property type="entry name" value="EH DOMAIN-CONTAINING PROTEIN 3"/>
    <property type="match status" value="1"/>
</dbReference>
<dbReference type="InterPro" id="IPR031692">
    <property type="entry name" value="EHD_N"/>
</dbReference>
<dbReference type="GO" id="GO:1903779">
    <property type="term" value="P:regulation of cardiac conduction"/>
    <property type="evidence" value="ECO:0007669"/>
    <property type="project" value="Ensembl"/>
</dbReference>
<name>A0A2K6L8A9_RHIBE</name>
<evidence type="ECO:0000256" key="3">
    <source>
        <dbReference type="ARBA" id="ARBA00022475"/>
    </source>
</evidence>
<dbReference type="InterPro" id="IPR030381">
    <property type="entry name" value="G_DYNAMIN_dom"/>
</dbReference>
<dbReference type="GO" id="GO:0005509">
    <property type="term" value="F:calcium ion binding"/>
    <property type="evidence" value="ECO:0007669"/>
    <property type="project" value="InterPro"/>
</dbReference>
<dbReference type="CDD" id="cd09913">
    <property type="entry name" value="EHD"/>
    <property type="match status" value="1"/>
</dbReference>
<keyword evidence="10" id="KW-0472">Membrane</keyword>
<sequence length="646" mass="72954">MFSWLGTDDRRRKDPEVFQTVSEGLKKLYKSKLLPLEEHYRFHEFHSPALEDADFDNKPMVLLVGQYSTGKTTFIRYLLEQDFPGMRIGPEPTTDSFIAVMQGDMEGIIPGNALVVDPKKPFRKLNAFGNAFLNRFVCAQLPNPVLESISVIDTPGILSGEKQRISRGYDFAAVLEWFAERVDRIILLFDAHKLDISDEFSEVIKALKNHEDKMRVVLNKADQIETQQLMRVYGALMWSLGKIVNTPEVIRVYIGSFWSHPLLIPDNRKLFEAEEQDLFRDIQSLPRNAALRKLNDLIKRARLAKVHAYIISSLKKEMPSVFGKDNKKKELVNNLAEIYGRIEREHQISPGDFPNLKRMQDQLQAQDFSKFQPLKTKLLEVVDDMLAHDIAQLMVLVRQEESQRPIQMVKGGAFEGTLHGPFGHGYGEGAGEGIDDAEWVVARDKPMYDEIFYTLSPVDGKITGANAKKEMVRSKLPNSVLGKIWKLADIDKDGMLDDEEFALANHLIKVKLEGHELPNELPAHLLPPSKRIPALIPSNKLWRTTKHAGPRRPPRTDWQGRSWPALGGLSVWPSVVSQKQTVPSGSAPHIPSITDIQQHQQESGLACWMLFVPVPALPPTQLPESSQLRCSHCLLSSGTSCSFPKG</sequence>
<dbReference type="GO" id="GO:0020018">
    <property type="term" value="C:ciliary pocket membrane"/>
    <property type="evidence" value="ECO:0007669"/>
    <property type="project" value="Ensembl"/>
</dbReference>
<dbReference type="Pfam" id="PF16880">
    <property type="entry name" value="EHD_N"/>
    <property type="match status" value="1"/>
</dbReference>
<evidence type="ECO:0000256" key="1">
    <source>
        <dbReference type="ARBA" id="ARBA00004125"/>
    </source>
</evidence>
<dbReference type="Gene3D" id="1.10.268.20">
    <property type="match status" value="1"/>
</dbReference>
<dbReference type="InterPro" id="IPR045063">
    <property type="entry name" value="Dynamin_N"/>
</dbReference>
<dbReference type="GO" id="GO:0005525">
    <property type="term" value="F:GTP binding"/>
    <property type="evidence" value="ECO:0007669"/>
    <property type="project" value="InterPro"/>
</dbReference>
<dbReference type="Pfam" id="PF00350">
    <property type="entry name" value="Dynamin_N"/>
    <property type="match status" value="1"/>
</dbReference>
<dbReference type="GO" id="GO:0005524">
    <property type="term" value="F:ATP binding"/>
    <property type="evidence" value="ECO:0007669"/>
    <property type="project" value="UniProtKB-KW"/>
</dbReference>
<dbReference type="GO" id="GO:0034498">
    <property type="term" value="P:early endosome to Golgi transport"/>
    <property type="evidence" value="ECO:0007669"/>
    <property type="project" value="Ensembl"/>
</dbReference>
<organism evidence="14 15">
    <name type="scientific">Rhinopithecus bieti</name>
    <name type="common">Black snub-nosed monkey</name>
    <name type="synonym">Pygathrix bieti</name>
    <dbReference type="NCBI Taxonomy" id="61621"/>
    <lineage>
        <taxon>Eukaryota</taxon>
        <taxon>Metazoa</taxon>
        <taxon>Chordata</taxon>
        <taxon>Craniata</taxon>
        <taxon>Vertebrata</taxon>
        <taxon>Euteleostomi</taxon>
        <taxon>Mammalia</taxon>
        <taxon>Eutheria</taxon>
        <taxon>Euarchontoglires</taxon>
        <taxon>Primates</taxon>
        <taxon>Haplorrhini</taxon>
        <taxon>Catarrhini</taxon>
        <taxon>Cercopithecidae</taxon>
        <taxon>Colobinae</taxon>
        <taxon>Rhinopithecus</taxon>
    </lineage>
</organism>
<dbReference type="Gene3D" id="3.40.50.300">
    <property type="entry name" value="P-loop containing nucleotide triphosphate hydrolases"/>
    <property type="match status" value="1"/>
</dbReference>
<reference evidence="14" key="3">
    <citation type="submission" date="2025-09" db="UniProtKB">
        <authorList>
            <consortium name="Ensembl"/>
        </authorList>
    </citation>
    <scope>IDENTIFICATION</scope>
</reference>
<evidence type="ECO:0000256" key="6">
    <source>
        <dbReference type="ARBA" id="ARBA00022741"/>
    </source>
</evidence>
<dbReference type="GO" id="GO:0051260">
    <property type="term" value="P:protein homooligomerization"/>
    <property type="evidence" value="ECO:0007669"/>
    <property type="project" value="Ensembl"/>
</dbReference>
<dbReference type="InterPro" id="IPR018247">
    <property type="entry name" value="EF_Hand_1_Ca_BS"/>
</dbReference>
<dbReference type="GO" id="GO:0005829">
    <property type="term" value="C:cytosol"/>
    <property type="evidence" value="ECO:0007669"/>
    <property type="project" value="GOC"/>
</dbReference>
<proteinExistence type="predicted"/>
<accession>A0A2K6L8A9</accession>
<evidence type="ECO:0000256" key="9">
    <source>
        <dbReference type="ARBA" id="ARBA00022840"/>
    </source>
</evidence>
<dbReference type="STRING" id="61621.ENSRBIP00000019780"/>
<evidence type="ECO:0000259" key="11">
    <source>
        <dbReference type="PROSITE" id="PS50031"/>
    </source>
</evidence>
<keyword evidence="4" id="KW-0597">Phosphoprotein</keyword>
<reference evidence="14 15" key="1">
    <citation type="submission" date="2016-06" db="EMBL/GenBank/DDBJ databases">
        <title>Genome of Rhinopithecus bieti.</title>
        <authorList>
            <person name="Wu"/>
            <person name="C.-I. and Zhang"/>
            <person name="Y."/>
        </authorList>
    </citation>
    <scope>NUCLEOTIDE SEQUENCE</scope>
</reference>
<evidence type="ECO:0000256" key="5">
    <source>
        <dbReference type="ARBA" id="ARBA00022723"/>
    </source>
</evidence>
<dbReference type="GO" id="GO:0055038">
    <property type="term" value="C:recycling endosome membrane"/>
    <property type="evidence" value="ECO:0007669"/>
    <property type="project" value="UniProtKB-SubCell"/>
</dbReference>
<dbReference type="InterPro" id="IPR027417">
    <property type="entry name" value="P-loop_NTPase"/>
</dbReference>
<keyword evidence="6" id="KW-0547">Nucleotide-binding</keyword>
<dbReference type="GO" id="GO:0048471">
    <property type="term" value="C:perinuclear region of cytoplasm"/>
    <property type="evidence" value="ECO:0007669"/>
    <property type="project" value="Ensembl"/>
</dbReference>
<dbReference type="InterPro" id="IPR002048">
    <property type="entry name" value="EF_hand_dom"/>
</dbReference>
<dbReference type="PROSITE" id="PS50222">
    <property type="entry name" value="EF_HAND_2"/>
    <property type="match status" value="1"/>
</dbReference>
<dbReference type="FunFam" id="3.40.50.300:FF:000147">
    <property type="entry name" value="EH domain-containing protein 1"/>
    <property type="match status" value="1"/>
</dbReference>
<dbReference type="Ensembl" id="ENSRBIT00000043657.1">
    <property type="protein sequence ID" value="ENSRBIP00000019780.1"/>
    <property type="gene ID" value="ENSRBIG00000033877.1"/>
</dbReference>
<keyword evidence="8" id="KW-0106">Calcium</keyword>
<dbReference type="GO" id="GO:0001881">
    <property type="term" value="P:receptor recycling"/>
    <property type="evidence" value="ECO:0007669"/>
    <property type="project" value="Ensembl"/>
</dbReference>
<dbReference type="OrthoDB" id="1716625at2759"/>
<dbReference type="GO" id="GO:0030139">
    <property type="term" value="C:endocytic vesicle"/>
    <property type="evidence" value="ECO:0007669"/>
    <property type="project" value="Ensembl"/>
</dbReference>
<evidence type="ECO:0000256" key="10">
    <source>
        <dbReference type="ARBA" id="ARBA00023136"/>
    </source>
</evidence>
<dbReference type="Gene3D" id="1.10.238.10">
    <property type="entry name" value="EF-hand"/>
    <property type="match status" value="1"/>
</dbReference>
<evidence type="ECO:0000256" key="8">
    <source>
        <dbReference type="ARBA" id="ARBA00022837"/>
    </source>
</evidence>
<dbReference type="GO" id="GO:1903358">
    <property type="term" value="P:regulation of Golgi organization"/>
    <property type="evidence" value="ECO:0007669"/>
    <property type="project" value="Ensembl"/>
</dbReference>
<evidence type="ECO:0000256" key="4">
    <source>
        <dbReference type="ARBA" id="ARBA00022553"/>
    </source>
</evidence>
<dbReference type="SMART" id="SM00027">
    <property type="entry name" value="EH"/>
    <property type="match status" value="1"/>
</dbReference>
<dbReference type="PROSITE" id="PS50031">
    <property type="entry name" value="EH"/>
    <property type="match status" value="1"/>
</dbReference>
<evidence type="ECO:0000256" key="2">
    <source>
        <dbReference type="ARBA" id="ARBA00004413"/>
    </source>
</evidence>
<feature type="domain" description="EF-hand" evidence="12">
    <location>
        <begin position="476"/>
        <end position="511"/>
    </location>
</feature>
<dbReference type="GO" id="GO:0090160">
    <property type="term" value="P:Golgi to lysosome transport"/>
    <property type="evidence" value="ECO:0007669"/>
    <property type="project" value="Ensembl"/>
</dbReference>
<dbReference type="Pfam" id="PF12763">
    <property type="entry name" value="EH"/>
    <property type="match status" value="1"/>
</dbReference>